<gene>
    <name evidence="3" type="ORF">BG011_002056</name>
</gene>
<dbReference type="GO" id="GO:0005737">
    <property type="term" value="C:cytoplasm"/>
    <property type="evidence" value="ECO:0007669"/>
    <property type="project" value="TreeGrafter"/>
</dbReference>
<dbReference type="AlphaFoldDB" id="A0A9P6U5B1"/>
<dbReference type="OrthoDB" id="510307at2759"/>
<evidence type="ECO:0000256" key="2">
    <source>
        <dbReference type="ARBA" id="ARBA00022801"/>
    </source>
</evidence>
<accession>A0A9P6U5B1</accession>
<proteinExistence type="predicted"/>
<dbReference type="Proteomes" id="UP000726737">
    <property type="component" value="Unassembled WGS sequence"/>
</dbReference>
<evidence type="ECO:0000313" key="3">
    <source>
        <dbReference type="EMBL" id="KAG0260225.1"/>
    </source>
</evidence>
<organism evidence="3 4">
    <name type="scientific">Mortierella polycephala</name>
    <dbReference type="NCBI Taxonomy" id="41804"/>
    <lineage>
        <taxon>Eukaryota</taxon>
        <taxon>Fungi</taxon>
        <taxon>Fungi incertae sedis</taxon>
        <taxon>Mucoromycota</taxon>
        <taxon>Mortierellomycotina</taxon>
        <taxon>Mortierellomycetes</taxon>
        <taxon>Mortierellales</taxon>
        <taxon>Mortierellaceae</taxon>
        <taxon>Mortierella</taxon>
    </lineage>
</organism>
<dbReference type="EMBL" id="JAAAJA010000161">
    <property type="protein sequence ID" value="KAG0260225.1"/>
    <property type="molecule type" value="Genomic_DNA"/>
</dbReference>
<sequence>MATTTPTPTTASVSPLTKQLARFKEIQVGGAQYLGRLTQGDREALPLLVQVGKLIDRIYIRQHWSGNEALHAHILSQEPHDVKLELGLQLFKGPWGLDEEKFIKSIKEEDKDGHVVQKIHIPHEPPQHGNYYPDDIKKQEYLDWVAGLEGQAKIDAESYYHVVKRDTSTGQLYTVPYSEEYKDFLVPASELMKQAARLVSDQSLAKFLKSRAEAFISNDYVDSDVDWLRISKDSALDVTCGPYENYTDKMFSIRAAYEFYVHARDFDSSAILAKFSSRLQDMEDQLPVDELYKTKDLFPPAIVTVNQLYSGGDVAVPMTAAYNLPNDERPIKIAGSKLVIIKNVQEGKFEKVLRPIAEQVLDSEQVQKVQFEAFFQHVLMHEVAHSLGPHFLVHDKEKKVRTALEEYHSAMEEAKADIAGLYAVGLLLKDGTLAGGPDAESFYMTYLASAFRSIRFGITEAHGLGQAMQFEYLKEQGGFAYDAETRKFRVVMDKIEEAVRSLTTRILVLQGDGDKQKVKEFVDRYGIISPEVKGALEKLENLGVPVDVYPKYRILEDGTVMSKN</sequence>
<protein>
    <recommendedName>
        <fullName evidence="5">Nudix hydrolase 3</fullName>
    </recommendedName>
</protein>
<dbReference type="Gene3D" id="3.30.540.30">
    <property type="match status" value="1"/>
</dbReference>
<evidence type="ECO:0000256" key="1">
    <source>
        <dbReference type="ARBA" id="ARBA00022723"/>
    </source>
</evidence>
<dbReference type="Pfam" id="PF03571">
    <property type="entry name" value="Peptidase_M49"/>
    <property type="match status" value="1"/>
</dbReference>
<evidence type="ECO:0000313" key="4">
    <source>
        <dbReference type="Proteomes" id="UP000726737"/>
    </source>
</evidence>
<evidence type="ECO:0008006" key="5">
    <source>
        <dbReference type="Google" id="ProtNLM"/>
    </source>
</evidence>
<dbReference type="InterPro" id="IPR039461">
    <property type="entry name" value="Peptidase_M49"/>
</dbReference>
<dbReference type="PANTHER" id="PTHR23422">
    <property type="entry name" value="DIPEPTIDYL PEPTIDASE III-RELATED"/>
    <property type="match status" value="1"/>
</dbReference>
<dbReference type="PANTHER" id="PTHR23422:SF9">
    <property type="entry name" value="ZN-DEPENDENT HYDROLASE"/>
    <property type="match status" value="1"/>
</dbReference>
<comment type="caution">
    <text evidence="3">The sequence shown here is derived from an EMBL/GenBank/DDBJ whole genome shotgun (WGS) entry which is preliminary data.</text>
</comment>
<reference evidence="3" key="1">
    <citation type="journal article" date="2020" name="Fungal Divers.">
        <title>Resolving the Mortierellaceae phylogeny through synthesis of multi-gene phylogenetics and phylogenomics.</title>
        <authorList>
            <person name="Vandepol N."/>
            <person name="Liber J."/>
            <person name="Desiro A."/>
            <person name="Na H."/>
            <person name="Kennedy M."/>
            <person name="Barry K."/>
            <person name="Grigoriev I.V."/>
            <person name="Miller A.N."/>
            <person name="O'Donnell K."/>
            <person name="Stajich J.E."/>
            <person name="Bonito G."/>
        </authorList>
    </citation>
    <scope>NUCLEOTIDE SEQUENCE</scope>
    <source>
        <strain evidence="3">KOD948</strain>
    </source>
</reference>
<dbReference type="GO" id="GO:0046872">
    <property type="term" value="F:metal ion binding"/>
    <property type="evidence" value="ECO:0007669"/>
    <property type="project" value="UniProtKB-KW"/>
</dbReference>
<keyword evidence="2" id="KW-0378">Hydrolase</keyword>
<keyword evidence="1" id="KW-0479">Metal-binding</keyword>
<dbReference type="GO" id="GO:0008239">
    <property type="term" value="F:dipeptidyl-peptidase activity"/>
    <property type="evidence" value="ECO:0007669"/>
    <property type="project" value="TreeGrafter"/>
</dbReference>
<keyword evidence="4" id="KW-1185">Reference proteome</keyword>
<name>A0A9P6U5B1_9FUNG</name>